<comment type="caution">
    <text evidence="3">The sequence shown here is derived from an EMBL/GenBank/DDBJ whole genome shotgun (WGS) entry which is preliminary data.</text>
</comment>
<dbReference type="RefSeq" id="WP_191748072.1">
    <property type="nucleotide sequence ID" value="NZ_JACSQZ010000005.1"/>
</dbReference>
<evidence type="ECO:0000256" key="1">
    <source>
        <dbReference type="SAM" id="MobiDB-lite"/>
    </source>
</evidence>
<evidence type="ECO:0000313" key="3">
    <source>
        <dbReference type="EMBL" id="MBD7913930.1"/>
    </source>
</evidence>
<keyword evidence="2" id="KW-0732">Signal</keyword>
<evidence type="ECO:0000313" key="4">
    <source>
        <dbReference type="Proteomes" id="UP000640335"/>
    </source>
</evidence>
<gene>
    <name evidence="3" type="ORF">H9660_02100</name>
</gene>
<name>A0ABR8Q0I7_9CLOT</name>
<accession>A0ABR8Q0I7</accession>
<reference evidence="3 4" key="1">
    <citation type="submission" date="2020-08" db="EMBL/GenBank/DDBJ databases">
        <title>A Genomic Blueprint of the Chicken Gut Microbiome.</title>
        <authorList>
            <person name="Gilroy R."/>
            <person name="Ravi A."/>
            <person name="Getino M."/>
            <person name="Pursley I."/>
            <person name="Horton D.L."/>
            <person name="Alikhan N.-F."/>
            <person name="Baker D."/>
            <person name="Gharbi K."/>
            <person name="Hall N."/>
            <person name="Watson M."/>
            <person name="Adriaenssens E.M."/>
            <person name="Foster-Nyarko E."/>
            <person name="Jarju S."/>
            <person name="Secka A."/>
            <person name="Antonio M."/>
            <person name="Oren A."/>
            <person name="Chaudhuri R."/>
            <person name="La Ragione R.M."/>
            <person name="Hildebrand F."/>
            <person name="Pallen M.J."/>
        </authorList>
    </citation>
    <scope>NUCLEOTIDE SEQUENCE [LARGE SCALE GENOMIC DNA]</scope>
    <source>
        <strain evidence="3 4">Sa3CUN1</strain>
    </source>
</reference>
<dbReference type="EMBL" id="JACSQZ010000005">
    <property type="protein sequence ID" value="MBD7913930.1"/>
    <property type="molecule type" value="Genomic_DNA"/>
</dbReference>
<dbReference type="Proteomes" id="UP000640335">
    <property type="component" value="Unassembled WGS sequence"/>
</dbReference>
<evidence type="ECO:0008006" key="5">
    <source>
        <dbReference type="Google" id="ProtNLM"/>
    </source>
</evidence>
<feature type="region of interest" description="Disordered" evidence="1">
    <location>
        <begin position="23"/>
        <end position="70"/>
    </location>
</feature>
<sequence>MKKLLIGMLIACTLGLVACGKNETDNSTTNNNANSDMANEMDHNGNMTNDMNPNGNIMPESSLENNMDESKRNIENLYTELKSKVDAGVDKVNVDEWDKYKTEFKGEISNIRNTVENASLKSTVDDMENLFNEYDRAISEKVDVAKDKVEEMKNRIENSLK</sequence>
<keyword evidence="4" id="KW-1185">Reference proteome</keyword>
<feature type="compositionally biased region" description="Low complexity" evidence="1">
    <location>
        <begin position="25"/>
        <end position="38"/>
    </location>
</feature>
<feature type="signal peptide" evidence="2">
    <location>
        <begin position="1"/>
        <end position="18"/>
    </location>
</feature>
<dbReference type="PROSITE" id="PS51257">
    <property type="entry name" value="PROKAR_LIPOPROTEIN"/>
    <property type="match status" value="1"/>
</dbReference>
<feature type="compositionally biased region" description="Polar residues" evidence="1">
    <location>
        <begin position="45"/>
        <end position="55"/>
    </location>
</feature>
<protein>
    <recommendedName>
        <fullName evidence="5">Lipoprotein</fullName>
    </recommendedName>
</protein>
<evidence type="ECO:0000256" key="2">
    <source>
        <dbReference type="SAM" id="SignalP"/>
    </source>
</evidence>
<feature type="chain" id="PRO_5046069156" description="Lipoprotein" evidence="2">
    <location>
        <begin position="19"/>
        <end position="161"/>
    </location>
</feature>
<proteinExistence type="predicted"/>
<organism evidence="3 4">
    <name type="scientific">Clostridium gallinarum</name>
    <dbReference type="NCBI Taxonomy" id="2762246"/>
    <lineage>
        <taxon>Bacteria</taxon>
        <taxon>Bacillati</taxon>
        <taxon>Bacillota</taxon>
        <taxon>Clostridia</taxon>
        <taxon>Eubacteriales</taxon>
        <taxon>Clostridiaceae</taxon>
        <taxon>Clostridium</taxon>
    </lineage>
</organism>